<comment type="caution">
    <text evidence="2">The sequence shown here is derived from an EMBL/GenBank/DDBJ whole genome shotgun (WGS) entry which is preliminary data.</text>
</comment>
<accession>A0A4D9D0G3</accession>
<feature type="transmembrane region" description="Helical" evidence="1">
    <location>
        <begin position="63"/>
        <end position="83"/>
    </location>
</feature>
<dbReference type="Pfam" id="PF15071">
    <property type="entry name" value="TMEM220"/>
    <property type="match status" value="1"/>
</dbReference>
<evidence type="ECO:0000256" key="1">
    <source>
        <dbReference type="SAM" id="Phobius"/>
    </source>
</evidence>
<keyword evidence="1" id="KW-0472">Membrane</keyword>
<keyword evidence="3" id="KW-1185">Reference proteome</keyword>
<sequence length="147" mass="16433">MEVLKRTISLLFLAMFILGTLVQFNDPDPIIWVTYWATAALLPLMALTGVNTRHGLFSLVDKLARAAAILVSLYWITTYLPGIKKDYQAKNGNILRMVINQDGDIRMKDDQMELAREFGGAVIILVYTLVLYPLSTVGDEKVSGKRA</sequence>
<organism evidence="2 3">
    <name type="scientific">Nannochloropsis salina CCMP1776</name>
    <dbReference type="NCBI Taxonomy" id="1027361"/>
    <lineage>
        <taxon>Eukaryota</taxon>
        <taxon>Sar</taxon>
        <taxon>Stramenopiles</taxon>
        <taxon>Ochrophyta</taxon>
        <taxon>Eustigmatophyceae</taxon>
        <taxon>Eustigmatales</taxon>
        <taxon>Monodopsidaceae</taxon>
        <taxon>Microchloropsis</taxon>
        <taxon>Microchloropsis salina</taxon>
    </lineage>
</organism>
<evidence type="ECO:0000313" key="3">
    <source>
        <dbReference type="Proteomes" id="UP000355283"/>
    </source>
</evidence>
<dbReference type="OrthoDB" id="10283568at2759"/>
<evidence type="ECO:0000313" key="2">
    <source>
        <dbReference type="EMBL" id="TFJ83413.1"/>
    </source>
</evidence>
<protein>
    <submittedName>
        <fullName evidence="2">Uncharacterized protein</fullName>
    </submittedName>
</protein>
<feature type="transmembrane region" description="Helical" evidence="1">
    <location>
        <begin position="30"/>
        <end position="51"/>
    </location>
</feature>
<feature type="transmembrane region" description="Helical" evidence="1">
    <location>
        <begin position="7"/>
        <end position="24"/>
    </location>
</feature>
<proteinExistence type="predicted"/>
<dbReference type="Proteomes" id="UP000355283">
    <property type="component" value="Unassembled WGS sequence"/>
</dbReference>
<dbReference type="InterPro" id="IPR029377">
    <property type="entry name" value="TMEM220"/>
</dbReference>
<keyword evidence="1" id="KW-0812">Transmembrane</keyword>
<dbReference type="EMBL" id="SDOX01000036">
    <property type="protein sequence ID" value="TFJ83413.1"/>
    <property type="molecule type" value="Genomic_DNA"/>
</dbReference>
<reference evidence="2 3" key="1">
    <citation type="submission" date="2019-01" db="EMBL/GenBank/DDBJ databases">
        <title>Nuclear Genome Assembly of the Microalgal Biofuel strain Nannochloropsis salina CCMP1776.</title>
        <authorList>
            <person name="Hovde B."/>
        </authorList>
    </citation>
    <scope>NUCLEOTIDE SEQUENCE [LARGE SCALE GENOMIC DNA]</scope>
    <source>
        <strain evidence="2 3">CCMP1776</strain>
    </source>
</reference>
<feature type="transmembrane region" description="Helical" evidence="1">
    <location>
        <begin position="118"/>
        <end position="137"/>
    </location>
</feature>
<gene>
    <name evidence="2" type="ORF">NSK_005253</name>
</gene>
<name>A0A4D9D0G3_9STRA</name>
<keyword evidence="1" id="KW-1133">Transmembrane helix</keyword>
<dbReference type="AlphaFoldDB" id="A0A4D9D0G3"/>